<evidence type="ECO:0000313" key="4">
    <source>
        <dbReference type="Proteomes" id="UP000193560"/>
    </source>
</evidence>
<feature type="compositionally biased region" description="Basic and acidic residues" evidence="1">
    <location>
        <begin position="24"/>
        <end position="43"/>
    </location>
</feature>
<feature type="domain" description="INO80 complex subunit B-like conserved region" evidence="2">
    <location>
        <begin position="34"/>
        <end position="118"/>
    </location>
</feature>
<dbReference type="Pfam" id="PF04795">
    <property type="entry name" value="PAPA-1"/>
    <property type="match status" value="1"/>
</dbReference>
<dbReference type="OrthoDB" id="2021186at2759"/>
<reference evidence="3 4" key="1">
    <citation type="submission" date="2016-07" db="EMBL/GenBank/DDBJ databases">
        <title>Pervasive Adenine N6-methylation of Active Genes in Fungi.</title>
        <authorList>
            <consortium name="DOE Joint Genome Institute"/>
            <person name="Mondo S.J."/>
            <person name="Dannebaum R.O."/>
            <person name="Kuo R.C."/>
            <person name="Labutti K."/>
            <person name="Haridas S."/>
            <person name="Kuo A."/>
            <person name="Salamov A."/>
            <person name="Ahrendt S.R."/>
            <person name="Lipzen A."/>
            <person name="Sullivan W."/>
            <person name="Andreopoulos W.B."/>
            <person name="Clum A."/>
            <person name="Lindquist E."/>
            <person name="Daum C."/>
            <person name="Ramamoorthy G.K."/>
            <person name="Gryganskyi A."/>
            <person name="Culley D."/>
            <person name="Magnuson J.K."/>
            <person name="James T.Y."/>
            <person name="O'Malley M.A."/>
            <person name="Stajich J.E."/>
            <person name="Spatafora J.W."/>
            <person name="Visel A."/>
            <person name="Grigoriev I.V."/>
        </authorList>
    </citation>
    <scope>NUCLEOTIDE SEQUENCE [LARGE SCALE GENOMIC DNA]</scope>
    <source>
        <strain evidence="3 4">NRRL 1336</strain>
    </source>
</reference>
<dbReference type="InterPro" id="IPR006880">
    <property type="entry name" value="INO80B_C"/>
</dbReference>
<gene>
    <name evidence="3" type="ORF">BCR42DRAFT_321189</name>
</gene>
<dbReference type="PANTHER" id="PTHR21561:SF12">
    <property type="entry name" value="INO80 COMPLEX SUBUNIT B"/>
    <property type="match status" value="1"/>
</dbReference>
<proteinExistence type="predicted"/>
<comment type="caution">
    <text evidence="3">The sequence shown here is derived from an EMBL/GenBank/DDBJ whole genome shotgun (WGS) entry which is preliminary data.</text>
</comment>
<name>A0A1X2IRG4_9FUNG</name>
<dbReference type="SMART" id="SM01406">
    <property type="entry name" value="PAPA-1"/>
    <property type="match status" value="1"/>
</dbReference>
<keyword evidence="4" id="KW-1185">Reference proteome</keyword>
<dbReference type="PANTHER" id="PTHR21561">
    <property type="entry name" value="INO80 COMPLEX SUBUNIT B"/>
    <property type="match status" value="1"/>
</dbReference>
<evidence type="ECO:0000313" key="3">
    <source>
        <dbReference type="EMBL" id="ORZ21132.1"/>
    </source>
</evidence>
<dbReference type="AlphaFoldDB" id="A0A1X2IRG4"/>
<evidence type="ECO:0000256" key="1">
    <source>
        <dbReference type="SAM" id="MobiDB-lite"/>
    </source>
</evidence>
<protein>
    <submittedName>
        <fullName evidence="3">PAPA-1-like conserved region-domain-containing protein</fullName>
    </submittedName>
</protein>
<sequence>MTKRQRAKHNKEEPEEYLELPMETGKKRQFTEEEAALRKSEVARRRKNQSIQRAEKDKQDTINRLLKKQASKSKKNIKDEGTPDDQSPADRLQQIQDPHRLHYVQNLQGSTLTIPNKYTVNQVFYGHDDISNTSSISNVKRITTCQVEGCKGTRKYVAKKSGKVVCSYDHYQLVEI</sequence>
<evidence type="ECO:0000259" key="2">
    <source>
        <dbReference type="SMART" id="SM01406"/>
    </source>
</evidence>
<dbReference type="InterPro" id="IPR029523">
    <property type="entry name" value="INO80B/Ies2"/>
</dbReference>
<organism evidence="3 4">
    <name type="scientific">Absidia repens</name>
    <dbReference type="NCBI Taxonomy" id="90262"/>
    <lineage>
        <taxon>Eukaryota</taxon>
        <taxon>Fungi</taxon>
        <taxon>Fungi incertae sedis</taxon>
        <taxon>Mucoromycota</taxon>
        <taxon>Mucoromycotina</taxon>
        <taxon>Mucoromycetes</taxon>
        <taxon>Mucorales</taxon>
        <taxon>Cunninghamellaceae</taxon>
        <taxon>Absidia</taxon>
    </lineage>
</organism>
<dbReference type="GO" id="GO:0031011">
    <property type="term" value="C:Ino80 complex"/>
    <property type="evidence" value="ECO:0007669"/>
    <property type="project" value="InterPro"/>
</dbReference>
<dbReference type="EMBL" id="MCGE01000005">
    <property type="protein sequence ID" value="ORZ21132.1"/>
    <property type="molecule type" value="Genomic_DNA"/>
</dbReference>
<feature type="region of interest" description="Disordered" evidence="1">
    <location>
        <begin position="1"/>
        <end position="90"/>
    </location>
</feature>
<feature type="compositionally biased region" description="Basic residues" evidence="1">
    <location>
        <begin position="65"/>
        <end position="75"/>
    </location>
</feature>
<accession>A0A1X2IRG4</accession>
<dbReference type="Proteomes" id="UP000193560">
    <property type="component" value="Unassembled WGS sequence"/>
</dbReference>
<dbReference type="STRING" id="90262.A0A1X2IRG4"/>
<dbReference type="GO" id="GO:0006338">
    <property type="term" value="P:chromatin remodeling"/>
    <property type="evidence" value="ECO:0007669"/>
    <property type="project" value="InterPro"/>
</dbReference>